<accession>K0RW42</accession>
<comment type="caution">
    <text evidence="2">The sequence shown here is derived from an EMBL/GenBank/DDBJ whole genome shotgun (WGS) entry which is preliminary data.</text>
</comment>
<protein>
    <submittedName>
        <fullName evidence="2">Uncharacterized protein</fullName>
    </submittedName>
</protein>
<proteinExistence type="predicted"/>
<gene>
    <name evidence="2" type="ORF">THAOC_22817</name>
</gene>
<sequence length="50" mass="4823">MGDGKPPDSPTDTASASDDESAHAPSNSPPVAQPDPAGRNPLGARGAPTG</sequence>
<dbReference type="EMBL" id="AGNL01029236">
    <property type="protein sequence ID" value="EJK57170.1"/>
    <property type="molecule type" value="Genomic_DNA"/>
</dbReference>
<evidence type="ECO:0000256" key="1">
    <source>
        <dbReference type="SAM" id="MobiDB-lite"/>
    </source>
</evidence>
<organism evidence="2 3">
    <name type="scientific">Thalassiosira oceanica</name>
    <name type="common">Marine diatom</name>
    <dbReference type="NCBI Taxonomy" id="159749"/>
    <lineage>
        <taxon>Eukaryota</taxon>
        <taxon>Sar</taxon>
        <taxon>Stramenopiles</taxon>
        <taxon>Ochrophyta</taxon>
        <taxon>Bacillariophyta</taxon>
        <taxon>Coscinodiscophyceae</taxon>
        <taxon>Thalassiosirophycidae</taxon>
        <taxon>Thalassiosirales</taxon>
        <taxon>Thalassiosiraceae</taxon>
        <taxon>Thalassiosira</taxon>
    </lineage>
</organism>
<keyword evidence="3" id="KW-1185">Reference proteome</keyword>
<evidence type="ECO:0000313" key="2">
    <source>
        <dbReference type="EMBL" id="EJK57170.1"/>
    </source>
</evidence>
<dbReference type="AlphaFoldDB" id="K0RW42"/>
<dbReference type="Proteomes" id="UP000266841">
    <property type="component" value="Unassembled WGS sequence"/>
</dbReference>
<feature type="region of interest" description="Disordered" evidence="1">
    <location>
        <begin position="1"/>
        <end position="50"/>
    </location>
</feature>
<evidence type="ECO:0000313" key="3">
    <source>
        <dbReference type="Proteomes" id="UP000266841"/>
    </source>
</evidence>
<name>K0RW42_THAOC</name>
<feature type="non-terminal residue" evidence="2">
    <location>
        <position position="50"/>
    </location>
</feature>
<reference evidence="2 3" key="1">
    <citation type="journal article" date="2012" name="Genome Biol.">
        <title>Genome and low-iron response of an oceanic diatom adapted to chronic iron limitation.</title>
        <authorList>
            <person name="Lommer M."/>
            <person name="Specht M."/>
            <person name="Roy A.S."/>
            <person name="Kraemer L."/>
            <person name="Andreson R."/>
            <person name="Gutowska M.A."/>
            <person name="Wolf J."/>
            <person name="Bergner S.V."/>
            <person name="Schilhabel M.B."/>
            <person name="Klostermeier U.C."/>
            <person name="Beiko R.G."/>
            <person name="Rosenstiel P."/>
            <person name="Hippler M."/>
            <person name="Laroche J."/>
        </authorList>
    </citation>
    <scope>NUCLEOTIDE SEQUENCE [LARGE SCALE GENOMIC DNA]</scope>
    <source>
        <strain evidence="2 3">CCMP1005</strain>
    </source>
</reference>